<keyword evidence="1" id="KW-0812">Transmembrane</keyword>
<keyword evidence="1" id="KW-0472">Membrane</keyword>
<accession>A0ABR0AF99</accession>
<comment type="caution">
    <text evidence="2">The sequence shown here is derived from an EMBL/GenBank/DDBJ whole genome shotgun (WGS) entry which is preliminary data.</text>
</comment>
<dbReference type="EMBL" id="JAOYFB010000037">
    <property type="protein sequence ID" value="KAK4023802.1"/>
    <property type="molecule type" value="Genomic_DNA"/>
</dbReference>
<keyword evidence="1" id="KW-1133">Transmembrane helix</keyword>
<sequence>MGMVVTQRRPGTPFLQNCVGYSCESILPHVSLIFFLFYSFVNFEMKIERKNKINSTIGFFFLFLTVKMRCGLLKDFGYASSILSVCVCGLIGNHQKGGSVKRSIITQHDDPASVISFSKRNVSTSAVVIAASFF</sequence>
<feature type="transmembrane region" description="Helical" evidence="1">
    <location>
        <begin position="53"/>
        <end position="70"/>
    </location>
</feature>
<name>A0ABR0AF99_9CRUS</name>
<gene>
    <name evidence="2" type="ORF">OUZ56_009201</name>
</gene>
<organism evidence="2 3">
    <name type="scientific">Daphnia magna</name>
    <dbReference type="NCBI Taxonomy" id="35525"/>
    <lineage>
        <taxon>Eukaryota</taxon>
        <taxon>Metazoa</taxon>
        <taxon>Ecdysozoa</taxon>
        <taxon>Arthropoda</taxon>
        <taxon>Crustacea</taxon>
        <taxon>Branchiopoda</taxon>
        <taxon>Diplostraca</taxon>
        <taxon>Cladocera</taxon>
        <taxon>Anomopoda</taxon>
        <taxon>Daphniidae</taxon>
        <taxon>Daphnia</taxon>
    </lineage>
</organism>
<protein>
    <submittedName>
        <fullName evidence="2">Uncharacterized protein</fullName>
    </submittedName>
</protein>
<evidence type="ECO:0000313" key="3">
    <source>
        <dbReference type="Proteomes" id="UP001234178"/>
    </source>
</evidence>
<dbReference type="Proteomes" id="UP001234178">
    <property type="component" value="Unassembled WGS sequence"/>
</dbReference>
<feature type="transmembrane region" description="Helical" evidence="1">
    <location>
        <begin position="19"/>
        <end position="41"/>
    </location>
</feature>
<evidence type="ECO:0000313" key="2">
    <source>
        <dbReference type="EMBL" id="KAK4023802.1"/>
    </source>
</evidence>
<proteinExistence type="predicted"/>
<reference evidence="2 3" key="1">
    <citation type="journal article" date="2023" name="Nucleic Acids Res.">
        <title>The hologenome of Daphnia magna reveals possible DNA methylation and microbiome-mediated evolution of the host genome.</title>
        <authorList>
            <person name="Chaturvedi A."/>
            <person name="Li X."/>
            <person name="Dhandapani V."/>
            <person name="Marshall H."/>
            <person name="Kissane S."/>
            <person name="Cuenca-Cambronero M."/>
            <person name="Asole G."/>
            <person name="Calvet F."/>
            <person name="Ruiz-Romero M."/>
            <person name="Marangio P."/>
            <person name="Guigo R."/>
            <person name="Rago D."/>
            <person name="Mirbahai L."/>
            <person name="Eastwood N."/>
            <person name="Colbourne J.K."/>
            <person name="Zhou J."/>
            <person name="Mallon E."/>
            <person name="Orsini L."/>
        </authorList>
    </citation>
    <scope>NUCLEOTIDE SEQUENCE [LARGE SCALE GENOMIC DNA]</scope>
    <source>
        <strain evidence="2">LRV0_1</strain>
    </source>
</reference>
<evidence type="ECO:0000256" key="1">
    <source>
        <dbReference type="SAM" id="Phobius"/>
    </source>
</evidence>
<keyword evidence="3" id="KW-1185">Reference proteome</keyword>